<keyword evidence="4" id="KW-1003">Cell membrane</keyword>
<feature type="domain" description="Penicillin-binding protein transpeptidase" evidence="11">
    <location>
        <begin position="647"/>
        <end position="972"/>
    </location>
</feature>
<dbReference type="EMBL" id="DXEK01000083">
    <property type="protein sequence ID" value="HIX76952.1"/>
    <property type="molecule type" value="Genomic_DNA"/>
</dbReference>
<dbReference type="InterPro" id="IPR050515">
    <property type="entry name" value="Beta-lactam/transpept"/>
</dbReference>
<reference evidence="13" key="2">
    <citation type="submission" date="2021-04" db="EMBL/GenBank/DDBJ databases">
        <authorList>
            <person name="Gilroy R."/>
        </authorList>
    </citation>
    <scope>NUCLEOTIDE SEQUENCE</scope>
    <source>
        <strain evidence="13">CHK183-1962</strain>
    </source>
</reference>
<gene>
    <name evidence="13" type="ORF">H9734_05060</name>
</gene>
<dbReference type="Pfam" id="PF00905">
    <property type="entry name" value="Transpeptidase"/>
    <property type="match status" value="1"/>
</dbReference>
<organism evidence="13 14">
    <name type="scientific">Candidatus Fusicatenibacter merdavium</name>
    <dbReference type="NCBI Taxonomy" id="2838600"/>
    <lineage>
        <taxon>Bacteria</taxon>
        <taxon>Bacillati</taxon>
        <taxon>Bacillota</taxon>
        <taxon>Clostridia</taxon>
        <taxon>Lachnospirales</taxon>
        <taxon>Lachnospiraceae</taxon>
        <taxon>Fusicatenibacter</taxon>
    </lineage>
</organism>
<evidence type="ECO:0000256" key="9">
    <source>
        <dbReference type="ARBA" id="ARBA00023136"/>
    </source>
</evidence>
<evidence type="ECO:0000259" key="11">
    <source>
        <dbReference type="Pfam" id="PF00905"/>
    </source>
</evidence>
<dbReference type="AlphaFoldDB" id="A0A9D1XCK6"/>
<dbReference type="Pfam" id="PF03717">
    <property type="entry name" value="PBP_dimer"/>
    <property type="match status" value="1"/>
</dbReference>
<dbReference type="InterPro" id="IPR012338">
    <property type="entry name" value="Beta-lactam/transpept-like"/>
</dbReference>
<evidence type="ECO:0000256" key="8">
    <source>
        <dbReference type="ARBA" id="ARBA00022989"/>
    </source>
</evidence>
<name>A0A9D1XCK6_9FIRM</name>
<keyword evidence="10" id="KW-0961">Cell wall biogenesis/degradation</keyword>
<comment type="caution">
    <text evidence="13">The sequence shown here is derived from an EMBL/GenBank/DDBJ whole genome shotgun (WGS) entry which is preliminary data.</text>
</comment>
<feature type="domain" description="Penicillin-binding protein dimerisation" evidence="12">
    <location>
        <begin position="61"/>
        <end position="358"/>
    </location>
</feature>
<dbReference type="PANTHER" id="PTHR30627:SF2">
    <property type="entry name" value="PEPTIDOGLYCAN D,D-TRANSPEPTIDASE MRDA"/>
    <property type="match status" value="1"/>
</dbReference>
<dbReference type="GO" id="GO:0009252">
    <property type="term" value="P:peptidoglycan biosynthetic process"/>
    <property type="evidence" value="ECO:0007669"/>
    <property type="project" value="UniProtKB-KW"/>
</dbReference>
<dbReference type="GO" id="GO:0008658">
    <property type="term" value="F:penicillin binding"/>
    <property type="evidence" value="ECO:0007669"/>
    <property type="project" value="InterPro"/>
</dbReference>
<comment type="subcellular location">
    <subcellularLocation>
        <location evidence="2">Cell membrane</location>
    </subcellularLocation>
    <subcellularLocation>
        <location evidence="1">Membrane</location>
        <topology evidence="1">Single-pass membrane protein</topology>
    </subcellularLocation>
</comment>
<evidence type="ECO:0000256" key="10">
    <source>
        <dbReference type="ARBA" id="ARBA00023316"/>
    </source>
</evidence>
<dbReference type="Gene3D" id="3.40.710.10">
    <property type="entry name" value="DD-peptidase/beta-lactamase superfamily"/>
    <property type="match status" value="1"/>
</dbReference>
<evidence type="ECO:0000256" key="2">
    <source>
        <dbReference type="ARBA" id="ARBA00004236"/>
    </source>
</evidence>
<sequence length="1001" mass="111102">MVKKIKKFLKKAGNNRTLILGICFIGFAAALVARLFSLQIVHGEDYANNFEVQITRTRTLESTRGNFYDRNGKAITQNKLTSSVTLEDNGTYDTTKERVLSLNSEIYKLAKLIEANGDTVDQHSFQIVVDENGNYAFTGSEGTNRDRFRADIYGQRSVDDLTAEQKASSADTLMEYLSGPDRFGLDAYSESEQYAYTAEDFEAYGLPYTVDESGKAVLNLTKQERLQIIIVRYQLSLVSYQKYLPVTVASDVSDETVAAVSENQDVLQGVAIAQDSVRVYNDGIYFSSLIGYTGLASSTELDDLNAEYSELYPEEEEDRYSTNAIIGKSGLEQYMELTLQGTDGEEEVVVNNVGKVLQILEDSTVEPQQGNDVTLSIDYDLQITTYKILEQKIAGIVLRNLVNQKTVELDENSSSDDIRIPIYDVYNALIENSTIDISHFSEADAGATEQKAYSRFQQKQQEVLAELTEELTGSSPTPYNELDEEMQEYQSFIVDDLLGDTLGILSSTAIDSSDETYQAWNTDHSISMRDYLLYASSQNWIDVSQLTTDDAYLDASEVYQRLVDLILERLTVSTDFSKKLYHYMLLEDRLTGTDICNILYEQNLLTKEDQDYTDFMNGTISAYQLIYNKINKLEITPAQLALDPCSGSAVITDPESGSILACVSYPGYDNNRIANEMDTEYWAKINSDESGPLYNKATQQRTAPGSTFKPLIAIAGLMEGVIDDSTVINCDGVFGEGLFDESDWIHCHNLSGHGNLNIRGAIQNSCNVFFCTVAYRLGLDEDGNFSSDRSLQKIEQYASMFELDQKSGIEISEAEPRVSDTLPIASAIGQGTNNYTTTQLARYVTALANEGTIYSLSLLQGVTDPDGNVVDMGEDFGPTVDSTLDTVTQSVWDDIHAGMRNVIQYTNANIFSDCPVEVYGKTGTAQEDRTRANHGLFIGFCHYDTNPDIAMAIRIPNGYSSTNAVYVARDIIDYYYGLKDVNEILTGVADTDSVTTVSGAD</sequence>
<evidence type="ECO:0000313" key="14">
    <source>
        <dbReference type="Proteomes" id="UP000886890"/>
    </source>
</evidence>
<dbReference type="InterPro" id="IPR036138">
    <property type="entry name" value="PBP_dimer_sf"/>
</dbReference>
<dbReference type="GO" id="GO:0071555">
    <property type="term" value="P:cell wall organization"/>
    <property type="evidence" value="ECO:0007669"/>
    <property type="project" value="UniProtKB-KW"/>
</dbReference>
<accession>A0A9D1XCK6</accession>
<keyword evidence="6" id="KW-0133">Cell shape</keyword>
<proteinExistence type="inferred from homology"/>
<dbReference type="Proteomes" id="UP000886890">
    <property type="component" value="Unassembled WGS sequence"/>
</dbReference>
<dbReference type="GO" id="GO:0008360">
    <property type="term" value="P:regulation of cell shape"/>
    <property type="evidence" value="ECO:0007669"/>
    <property type="project" value="UniProtKB-KW"/>
</dbReference>
<evidence type="ECO:0000256" key="1">
    <source>
        <dbReference type="ARBA" id="ARBA00004167"/>
    </source>
</evidence>
<dbReference type="GO" id="GO:0005886">
    <property type="term" value="C:plasma membrane"/>
    <property type="evidence" value="ECO:0007669"/>
    <property type="project" value="UniProtKB-SubCell"/>
</dbReference>
<dbReference type="SUPFAM" id="SSF56519">
    <property type="entry name" value="Penicillin binding protein dimerisation domain"/>
    <property type="match status" value="1"/>
</dbReference>
<dbReference type="InterPro" id="IPR001460">
    <property type="entry name" value="PCN-bd_Tpept"/>
</dbReference>
<dbReference type="Gene3D" id="3.90.1310.10">
    <property type="entry name" value="Penicillin-binding protein 2a (Domain 2)"/>
    <property type="match status" value="2"/>
</dbReference>
<protein>
    <submittedName>
        <fullName evidence="13">Peptidase</fullName>
    </submittedName>
</protein>
<evidence type="ECO:0000256" key="6">
    <source>
        <dbReference type="ARBA" id="ARBA00022960"/>
    </source>
</evidence>
<reference evidence="13" key="1">
    <citation type="journal article" date="2021" name="PeerJ">
        <title>Extensive microbial diversity within the chicken gut microbiome revealed by metagenomics and culture.</title>
        <authorList>
            <person name="Gilroy R."/>
            <person name="Ravi A."/>
            <person name="Getino M."/>
            <person name="Pursley I."/>
            <person name="Horton D.L."/>
            <person name="Alikhan N.F."/>
            <person name="Baker D."/>
            <person name="Gharbi K."/>
            <person name="Hall N."/>
            <person name="Watson M."/>
            <person name="Adriaenssens E.M."/>
            <person name="Foster-Nyarko E."/>
            <person name="Jarju S."/>
            <person name="Secka A."/>
            <person name="Antonio M."/>
            <person name="Oren A."/>
            <person name="Chaudhuri R.R."/>
            <person name="La Ragione R."/>
            <person name="Hildebrand F."/>
            <person name="Pallen M.J."/>
        </authorList>
    </citation>
    <scope>NUCLEOTIDE SEQUENCE</scope>
    <source>
        <strain evidence="13">CHK183-1962</strain>
    </source>
</reference>
<dbReference type="PANTHER" id="PTHR30627">
    <property type="entry name" value="PEPTIDOGLYCAN D,D-TRANSPEPTIDASE"/>
    <property type="match status" value="1"/>
</dbReference>
<evidence type="ECO:0000259" key="12">
    <source>
        <dbReference type="Pfam" id="PF03717"/>
    </source>
</evidence>
<evidence type="ECO:0000256" key="7">
    <source>
        <dbReference type="ARBA" id="ARBA00022984"/>
    </source>
</evidence>
<evidence type="ECO:0000256" key="3">
    <source>
        <dbReference type="ARBA" id="ARBA00007171"/>
    </source>
</evidence>
<comment type="similarity">
    <text evidence="3">Belongs to the transpeptidase family.</text>
</comment>
<dbReference type="SUPFAM" id="SSF56601">
    <property type="entry name" value="beta-lactamase/transpeptidase-like"/>
    <property type="match status" value="1"/>
</dbReference>
<keyword evidence="9" id="KW-0472">Membrane</keyword>
<dbReference type="InterPro" id="IPR005311">
    <property type="entry name" value="PBP_dimer"/>
</dbReference>
<dbReference type="GO" id="GO:0071972">
    <property type="term" value="F:peptidoglycan L,D-transpeptidase activity"/>
    <property type="evidence" value="ECO:0007669"/>
    <property type="project" value="TreeGrafter"/>
</dbReference>
<evidence type="ECO:0000256" key="4">
    <source>
        <dbReference type="ARBA" id="ARBA00022475"/>
    </source>
</evidence>
<keyword evidence="8" id="KW-1133">Transmembrane helix</keyword>
<evidence type="ECO:0000313" key="13">
    <source>
        <dbReference type="EMBL" id="HIX76952.1"/>
    </source>
</evidence>
<keyword evidence="5" id="KW-0812">Transmembrane</keyword>
<evidence type="ECO:0000256" key="5">
    <source>
        <dbReference type="ARBA" id="ARBA00022692"/>
    </source>
</evidence>
<keyword evidence="7" id="KW-0573">Peptidoglycan synthesis</keyword>